<keyword evidence="4" id="KW-1185">Reference proteome</keyword>
<evidence type="ECO:0000313" key="4">
    <source>
        <dbReference type="Proteomes" id="UP001044222"/>
    </source>
</evidence>
<reference evidence="3" key="1">
    <citation type="submission" date="2021-01" db="EMBL/GenBank/DDBJ databases">
        <title>A chromosome-scale assembly of European eel, Anguilla anguilla.</title>
        <authorList>
            <person name="Henkel C."/>
            <person name="Jong-Raadsen S.A."/>
            <person name="Dufour S."/>
            <person name="Weltzien F.-A."/>
            <person name="Palstra A.P."/>
            <person name="Pelster B."/>
            <person name="Spaink H.P."/>
            <person name="Van Den Thillart G.E."/>
            <person name="Jansen H."/>
            <person name="Zahm M."/>
            <person name="Klopp C."/>
            <person name="Cedric C."/>
            <person name="Louis A."/>
            <person name="Berthelot C."/>
            <person name="Parey E."/>
            <person name="Roest Crollius H."/>
            <person name="Montfort J."/>
            <person name="Robinson-Rechavi M."/>
            <person name="Bucao C."/>
            <person name="Bouchez O."/>
            <person name="Gislard M."/>
            <person name="Lluch J."/>
            <person name="Milhes M."/>
            <person name="Lampietro C."/>
            <person name="Lopez Roques C."/>
            <person name="Donnadieu C."/>
            <person name="Braasch I."/>
            <person name="Desvignes T."/>
            <person name="Postlethwait J."/>
            <person name="Bobe J."/>
            <person name="Guiguen Y."/>
            <person name="Dirks R."/>
        </authorList>
    </citation>
    <scope>NUCLEOTIDE SEQUENCE</scope>
    <source>
        <strain evidence="3">Tag_6206</strain>
        <tissue evidence="3">Liver</tissue>
    </source>
</reference>
<protein>
    <submittedName>
        <fullName evidence="3">Uncharacterized protein</fullName>
    </submittedName>
</protein>
<feature type="region of interest" description="Disordered" evidence="2">
    <location>
        <begin position="408"/>
        <end position="436"/>
    </location>
</feature>
<feature type="region of interest" description="Disordered" evidence="2">
    <location>
        <begin position="140"/>
        <end position="208"/>
    </location>
</feature>
<organism evidence="3 4">
    <name type="scientific">Anguilla anguilla</name>
    <name type="common">European freshwater eel</name>
    <name type="synonym">Muraena anguilla</name>
    <dbReference type="NCBI Taxonomy" id="7936"/>
    <lineage>
        <taxon>Eukaryota</taxon>
        <taxon>Metazoa</taxon>
        <taxon>Chordata</taxon>
        <taxon>Craniata</taxon>
        <taxon>Vertebrata</taxon>
        <taxon>Euteleostomi</taxon>
        <taxon>Actinopterygii</taxon>
        <taxon>Neopterygii</taxon>
        <taxon>Teleostei</taxon>
        <taxon>Anguilliformes</taxon>
        <taxon>Anguillidae</taxon>
        <taxon>Anguilla</taxon>
    </lineage>
</organism>
<feature type="region of interest" description="Disordered" evidence="2">
    <location>
        <begin position="250"/>
        <end position="269"/>
    </location>
</feature>
<feature type="compositionally biased region" description="Polar residues" evidence="2">
    <location>
        <begin position="172"/>
        <end position="182"/>
    </location>
</feature>
<proteinExistence type="predicted"/>
<evidence type="ECO:0000256" key="1">
    <source>
        <dbReference type="SAM" id="Coils"/>
    </source>
</evidence>
<evidence type="ECO:0000256" key="2">
    <source>
        <dbReference type="SAM" id="MobiDB-lite"/>
    </source>
</evidence>
<feature type="coiled-coil region" evidence="1">
    <location>
        <begin position="104"/>
        <end position="131"/>
    </location>
</feature>
<dbReference type="Proteomes" id="UP001044222">
    <property type="component" value="Unassembled WGS sequence"/>
</dbReference>
<dbReference type="AlphaFoldDB" id="A0A9D3MHW1"/>
<keyword evidence="1" id="KW-0175">Coiled coil</keyword>
<feature type="compositionally biased region" description="Polar residues" evidence="2">
    <location>
        <begin position="153"/>
        <end position="162"/>
    </location>
</feature>
<evidence type="ECO:0000313" key="3">
    <source>
        <dbReference type="EMBL" id="KAG5848316.1"/>
    </source>
</evidence>
<sequence length="473" mass="53503">MDPNSKDERSSPLLQCEYFVQVQGECDQSERSNVKRIEGGKEGLSHAAKKMEDFNEALKRVTSMSAMLQSARKPSQKTDGPGLSQRVDNCGDCLLDTASKSDRMAQLEQTVSRLKNALISLEEENLCLNKKVKGSILAEETVDCGGPGPKPTTPSERPNTDQTPHEWPKQVVHSQNAEVQQETSKKEDASSGDQQREDAEEEKQDVHRKLKKVEEYCKECTKELGRVLRKYEELRAQNKALEKQCKQLTSENQRLAKSQKGEPLSTPEDRIGAKALLDQANERCTMVGREKDQLEGKVQSLTSEVTRLREELGGSRLETQKAQDQGALLEAEAKAAAGRMGEEAWRLQGKLRESEERWELYESAVRKLREEQDGLESCLRTVQKERDLLQLEVRKLHQEYIELSGSISQQLRAKNSSRPSSSLGPQDAPSFSSLFTRQDKVIGEEKIDQIRKRLEEEDLIRAQKYKDMIDQSA</sequence>
<name>A0A9D3MHW1_ANGAN</name>
<accession>A0A9D3MHW1</accession>
<dbReference type="EMBL" id="JAFIRN010000005">
    <property type="protein sequence ID" value="KAG5848316.1"/>
    <property type="molecule type" value="Genomic_DNA"/>
</dbReference>
<feature type="compositionally biased region" description="Basic and acidic residues" evidence="2">
    <location>
        <begin position="183"/>
        <end position="197"/>
    </location>
</feature>
<gene>
    <name evidence="3" type="ORF">ANANG_G00097200</name>
</gene>
<comment type="caution">
    <text evidence="3">The sequence shown here is derived from an EMBL/GenBank/DDBJ whole genome shotgun (WGS) entry which is preliminary data.</text>
</comment>
<feature type="coiled-coil region" evidence="1">
    <location>
        <begin position="351"/>
        <end position="399"/>
    </location>
</feature>